<dbReference type="GO" id="GO:0008832">
    <property type="term" value="F:dGTPase activity"/>
    <property type="evidence" value="ECO:0007669"/>
    <property type="project" value="TreeGrafter"/>
</dbReference>
<dbReference type="CDD" id="cd00077">
    <property type="entry name" value="HDc"/>
    <property type="match status" value="1"/>
</dbReference>
<accession>A0A369AIG7</accession>
<dbReference type="SUPFAM" id="SSF109604">
    <property type="entry name" value="HD-domain/PDEase-like"/>
    <property type="match status" value="1"/>
</dbReference>
<gene>
    <name evidence="2" type="ORF">DFR58_14016</name>
</gene>
<protein>
    <recommendedName>
        <fullName evidence="1">HD/PDEase domain-containing protein</fullName>
    </recommendedName>
</protein>
<comment type="caution">
    <text evidence="2">The sequence shown here is derived from an EMBL/GenBank/DDBJ whole genome shotgun (WGS) entry which is preliminary data.</text>
</comment>
<dbReference type="Gene3D" id="1.10.3210.10">
    <property type="entry name" value="Hypothetical protein af1432"/>
    <property type="match status" value="1"/>
</dbReference>
<sequence length="449" mass="51883">MTNEVMCMPYQFRDPIHGFIEVSDLELKIIDSAPFQRLRNIKQLATTYLVYPGAEHTRFGHSLGVMYLVTEAFTSALDRYKAAHGYDLFDNTRKEWYKQLLRLMAITHDLGHAPFSHGSEALFDGGAEHEDFTRKIICETEISQYIEDIGADFRREHSADESYAITPELLWLIYGENNPELNPNYIMPDFKFLKSFMDSELDCDKMDYLLRDSYYCGVNYGKYDLNRLLSSLTVYVKPNDNIMQLAVERGGIHAFEEFVIARYFMFIQVYFHKTRRYLDNLLIGNISCILPNSQYPDDVHEYLKWDDLTILNKIKEAQGNTPLADEFLNRTVMSCVYETSAHSNRGNDYLLFNLIKKELKEKLGCDILEDTASKLPHKIPTLEEYDAGSGKGIPILVNYMERPSSISSESILLQSLIKPINIRRLYVDKPHAADARRIVSELLKEGDDD</sequence>
<dbReference type="SMART" id="SM00471">
    <property type="entry name" value="HDc"/>
    <property type="match status" value="1"/>
</dbReference>
<feature type="domain" description="HD/PDEase" evidence="1">
    <location>
        <begin position="54"/>
        <end position="218"/>
    </location>
</feature>
<dbReference type="Proteomes" id="UP000253034">
    <property type="component" value="Unassembled WGS sequence"/>
</dbReference>
<reference evidence="2 3" key="1">
    <citation type="submission" date="2018-07" db="EMBL/GenBank/DDBJ databases">
        <title>Genomic Encyclopedia of Type Strains, Phase IV (KMG-IV): sequencing the most valuable type-strain genomes for metagenomic binning, comparative biology and taxonomic classification.</title>
        <authorList>
            <person name="Goeker M."/>
        </authorList>
    </citation>
    <scope>NUCLEOTIDE SEQUENCE [LARGE SCALE GENOMIC DNA]</scope>
    <source>
        <strain evidence="2 3">DSM 27016</strain>
    </source>
</reference>
<dbReference type="Pfam" id="PF01966">
    <property type="entry name" value="HD"/>
    <property type="match status" value="1"/>
</dbReference>
<name>A0A369AIG7_9FIRM</name>
<dbReference type="InterPro" id="IPR050135">
    <property type="entry name" value="dGTPase-like"/>
</dbReference>
<dbReference type="PANTHER" id="PTHR11373">
    <property type="entry name" value="DEOXYNUCLEOSIDE TRIPHOSPHATE TRIPHOSPHOHYDROLASE"/>
    <property type="match status" value="1"/>
</dbReference>
<dbReference type="InterPro" id="IPR006674">
    <property type="entry name" value="HD_domain"/>
</dbReference>
<evidence type="ECO:0000259" key="1">
    <source>
        <dbReference type="SMART" id="SM00471"/>
    </source>
</evidence>
<dbReference type="GO" id="GO:0006203">
    <property type="term" value="P:dGTP catabolic process"/>
    <property type="evidence" value="ECO:0007669"/>
    <property type="project" value="TreeGrafter"/>
</dbReference>
<organism evidence="2 3">
    <name type="scientific">Anaerobacterium chartisolvens</name>
    <dbReference type="NCBI Taxonomy" id="1297424"/>
    <lineage>
        <taxon>Bacteria</taxon>
        <taxon>Bacillati</taxon>
        <taxon>Bacillota</taxon>
        <taxon>Clostridia</taxon>
        <taxon>Eubacteriales</taxon>
        <taxon>Oscillospiraceae</taxon>
        <taxon>Anaerobacterium</taxon>
    </lineage>
</organism>
<dbReference type="EMBL" id="QPJT01000040">
    <property type="protein sequence ID" value="RCX08905.1"/>
    <property type="molecule type" value="Genomic_DNA"/>
</dbReference>
<keyword evidence="3" id="KW-1185">Reference proteome</keyword>
<dbReference type="RefSeq" id="WP_114300107.1">
    <property type="nucleotide sequence ID" value="NZ_QPJT01000040.1"/>
</dbReference>
<evidence type="ECO:0000313" key="2">
    <source>
        <dbReference type="EMBL" id="RCX08905.1"/>
    </source>
</evidence>
<dbReference type="InterPro" id="IPR003607">
    <property type="entry name" value="HD/PDEase_dom"/>
</dbReference>
<evidence type="ECO:0000313" key="3">
    <source>
        <dbReference type="Proteomes" id="UP000253034"/>
    </source>
</evidence>
<dbReference type="PANTHER" id="PTHR11373:SF4">
    <property type="entry name" value="DEOXYNUCLEOSIDE TRIPHOSPHATE TRIPHOSPHOHYDROLASE SAMHD1"/>
    <property type="match status" value="1"/>
</dbReference>
<proteinExistence type="predicted"/>
<dbReference type="AlphaFoldDB" id="A0A369AIG7"/>
<dbReference type="Pfam" id="PF19276">
    <property type="entry name" value="HD_assoc_2"/>
    <property type="match status" value="1"/>
</dbReference>
<dbReference type="InterPro" id="IPR045509">
    <property type="entry name" value="HD_assoc_2"/>
</dbReference>
<dbReference type="OrthoDB" id="9803619at2"/>